<dbReference type="RefSeq" id="XP_017777397.1">
    <property type="nucleotide sequence ID" value="XM_017921908.1"/>
</dbReference>
<evidence type="ECO:0000313" key="3">
    <source>
        <dbReference type="Proteomes" id="UP000695000"/>
    </source>
</evidence>
<accession>A0ABM1MS47</accession>
<evidence type="ECO:0000313" key="4">
    <source>
        <dbReference type="RefSeq" id="XP_017777397.1"/>
    </source>
</evidence>
<organism evidence="3 4">
    <name type="scientific">Nicrophorus vespilloides</name>
    <name type="common">Boreal carrion beetle</name>
    <dbReference type="NCBI Taxonomy" id="110193"/>
    <lineage>
        <taxon>Eukaryota</taxon>
        <taxon>Metazoa</taxon>
        <taxon>Ecdysozoa</taxon>
        <taxon>Arthropoda</taxon>
        <taxon>Hexapoda</taxon>
        <taxon>Insecta</taxon>
        <taxon>Pterygota</taxon>
        <taxon>Neoptera</taxon>
        <taxon>Endopterygota</taxon>
        <taxon>Coleoptera</taxon>
        <taxon>Polyphaga</taxon>
        <taxon>Staphyliniformia</taxon>
        <taxon>Silphidae</taxon>
        <taxon>Nicrophorinae</taxon>
        <taxon>Nicrophorus</taxon>
    </lineage>
</organism>
<dbReference type="InterPro" id="IPR000782">
    <property type="entry name" value="FAS1_domain"/>
</dbReference>
<dbReference type="InterPro" id="IPR050904">
    <property type="entry name" value="Adhesion/Biosynth-related"/>
</dbReference>
<dbReference type="InterPro" id="IPR036378">
    <property type="entry name" value="FAS1_dom_sf"/>
</dbReference>
<feature type="chain" id="PRO_5046375887" evidence="1">
    <location>
        <begin position="19"/>
        <end position="495"/>
    </location>
</feature>
<dbReference type="GeneID" id="108563282"/>
<evidence type="ECO:0000259" key="2">
    <source>
        <dbReference type="PROSITE" id="PS50213"/>
    </source>
</evidence>
<feature type="domain" description="FAS1" evidence="2">
    <location>
        <begin position="19"/>
        <end position="150"/>
    </location>
</feature>
<dbReference type="Gene3D" id="2.30.180.10">
    <property type="entry name" value="FAS1 domain"/>
    <property type="match status" value="3"/>
</dbReference>
<feature type="domain" description="FAS1" evidence="2">
    <location>
        <begin position="316"/>
        <end position="465"/>
    </location>
</feature>
<dbReference type="Pfam" id="PF02469">
    <property type="entry name" value="Fasciclin"/>
    <property type="match status" value="2"/>
</dbReference>
<dbReference type="PROSITE" id="PS50213">
    <property type="entry name" value="FAS1"/>
    <property type="match status" value="2"/>
</dbReference>
<evidence type="ECO:0000256" key="1">
    <source>
        <dbReference type="SAM" id="SignalP"/>
    </source>
</evidence>
<dbReference type="PANTHER" id="PTHR10900">
    <property type="entry name" value="PERIOSTIN-RELATED"/>
    <property type="match status" value="1"/>
</dbReference>
<protein>
    <submittedName>
        <fullName evidence="4">Fasciclin-1-like</fullName>
    </submittedName>
</protein>
<proteinExistence type="predicted"/>
<dbReference type="SMART" id="SM00554">
    <property type="entry name" value="FAS1"/>
    <property type="match status" value="3"/>
</dbReference>
<dbReference type="PANTHER" id="PTHR10900:SF120">
    <property type="entry name" value="MUCIN-5AC-RELATED"/>
    <property type="match status" value="1"/>
</dbReference>
<feature type="signal peptide" evidence="1">
    <location>
        <begin position="1"/>
        <end position="18"/>
    </location>
</feature>
<keyword evidence="1" id="KW-0732">Signal</keyword>
<keyword evidence="3" id="KW-1185">Reference proteome</keyword>
<dbReference type="Proteomes" id="UP000695000">
    <property type="component" value="Unplaced"/>
</dbReference>
<reference evidence="4" key="1">
    <citation type="submission" date="2025-08" db="UniProtKB">
        <authorList>
            <consortium name="RefSeq"/>
        </authorList>
    </citation>
    <scope>IDENTIFICATION</scope>
    <source>
        <tissue evidence="4">Whole Larva</tissue>
    </source>
</reference>
<dbReference type="SUPFAM" id="SSF82153">
    <property type="entry name" value="FAS1 domain"/>
    <property type="match status" value="3"/>
</dbReference>
<gene>
    <name evidence="4" type="primary">LOC108563282</name>
</gene>
<name>A0ABM1MS47_NICVS</name>
<sequence length="495" mass="57095">MLVQSLLNVIILISCAKAWPNMIQKLAFEKDLSQFYSMLVDNRYAKSSLSYRELTIFAPTNKAFKNFNGTITPNLVLYHVVPMARTLENLHEASLDPILEEHPPLWINNDGKNIFINNARLLFNASNFIIRTRADLYGKTQVLHVIDEVLTPMNGIAVKPTAYDFLVQPRFWQFVPHTFGGFYKKVVQNRAQHLFKSDFGNTFFLPADQFIFQNTLSRIDRDTIETHIIPKKIIFTRSAKDEFSYTTKGSDKEFYDTIEFLDGHVRITRVSRKTHQITNSKTVQILAANIPVRNGVVHVVKEPLGLYDRRLTKFPYLPLMYKLQNDPTLNISNFLFEKTKIIDLLDDYSNATLFIPNDHAWTMVAENLGVNVTLLSSPVFLDRAKIIMRRHIAMGEYFSLQRLVDITNNLRNREVIIDVGVTKLLIKVAKIDGNAYIFWGKSIIKILRPDYECTNGVIHIIDSPFVFEEELIDLPLDTPTNYLKGAWKMLKLMLI</sequence>